<reference evidence="2 3" key="2">
    <citation type="submission" date="2024-07" db="EMBL/GenBank/DDBJ databases">
        <authorList>
            <person name="Akdeniz Z."/>
        </authorList>
    </citation>
    <scope>NUCLEOTIDE SEQUENCE [LARGE SCALE GENOMIC DNA]</scope>
</reference>
<gene>
    <name evidence="2" type="ORF">HINF_LOCUS4536</name>
    <name evidence="1" type="ORF">HINF_LOCUS6966</name>
</gene>
<proteinExistence type="predicted"/>
<reference evidence="1" key="1">
    <citation type="submission" date="2023-06" db="EMBL/GenBank/DDBJ databases">
        <authorList>
            <person name="Kurt Z."/>
        </authorList>
    </citation>
    <scope>NUCLEOTIDE SEQUENCE</scope>
</reference>
<accession>A0AA86NHX5</accession>
<sequence>MAEESITDKIRALHPLIMEGKTINEICEIKTTYKRSYIRDFSSICSRLCIGRDKVFINRGTDHIVQKDKYWAEQILQYHIEYLDEQQKLNVNYLDTEYIQIKFKNPVIGDEMEIYAYGMLQFDEYAKSLLTPEQNLLSSEQQITELMKNKQFIAELVKYSKQQSKIVFDLWYNFYKSLTKEEIDYYMYSYGSFNPDNIGKIYQENCKLVLHEYYVNVKSNENSLSLLIMNQRIRQQASDM</sequence>
<dbReference type="Proteomes" id="UP001642409">
    <property type="component" value="Unassembled WGS sequence"/>
</dbReference>
<name>A0AA86NHX5_9EUKA</name>
<keyword evidence="3" id="KW-1185">Reference proteome</keyword>
<evidence type="ECO:0000313" key="1">
    <source>
        <dbReference type="EMBL" id="CAI9919321.1"/>
    </source>
</evidence>
<dbReference type="EMBL" id="CATOUU010000171">
    <property type="protein sequence ID" value="CAI9919321.1"/>
    <property type="molecule type" value="Genomic_DNA"/>
</dbReference>
<dbReference type="AlphaFoldDB" id="A0AA86NHX5"/>
<evidence type="ECO:0000313" key="3">
    <source>
        <dbReference type="Proteomes" id="UP001642409"/>
    </source>
</evidence>
<evidence type="ECO:0000313" key="2">
    <source>
        <dbReference type="EMBL" id="CAL5977912.1"/>
    </source>
</evidence>
<organism evidence="1">
    <name type="scientific">Hexamita inflata</name>
    <dbReference type="NCBI Taxonomy" id="28002"/>
    <lineage>
        <taxon>Eukaryota</taxon>
        <taxon>Metamonada</taxon>
        <taxon>Diplomonadida</taxon>
        <taxon>Hexamitidae</taxon>
        <taxon>Hexamitinae</taxon>
        <taxon>Hexamita</taxon>
    </lineage>
</organism>
<protein>
    <submittedName>
        <fullName evidence="2">Hypothetical_protein</fullName>
    </submittedName>
</protein>
<comment type="caution">
    <text evidence="1">The sequence shown here is derived from an EMBL/GenBank/DDBJ whole genome shotgun (WGS) entry which is preliminary data.</text>
</comment>
<dbReference type="EMBL" id="CAXDID020000008">
    <property type="protein sequence ID" value="CAL5977912.1"/>
    <property type="molecule type" value="Genomic_DNA"/>
</dbReference>